<gene>
    <name evidence="2" type="ORF">TH5_16020</name>
</gene>
<dbReference type="AlphaFoldDB" id="A0A367U9Q7"/>
<dbReference type="RefSeq" id="WP_114122644.1">
    <property type="nucleotide sequence ID" value="NZ_JPWA01000020.1"/>
</dbReference>
<sequence length="197" mass="21602">MEFVFNILVFSVPISLGAAVLLHLVIKKFVPHASEGSLSPQDWQNYKDRYQLYKDEIVQEHKSAADIGVVALRSSIILNGASAAATLAFIGRIWTSNGSALVISELVDVLSAYMVATLISALSTAFAYARMYFGTINWDTWKRKNDDNVIALNAANISQYIAIFLVLQSYVLFASGTTLATHILRSSISLKKVLLAI</sequence>
<feature type="transmembrane region" description="Helical" evidence="1">
    <location>
        <begin position="150"/>
        <end position="173"/>
    </location>
</feature>
<evidence type="ECO:0000256" key="1">
    <source>
        <dbReference type="SAM" id="Phobius"/>
    </source>
</evidence>
<name>A0A367U9Q7_9PROT</name>
<keyword evidence="1" id="KW-1133">Transmembrane helix</keyword>
<keyword evidence="1" id="KW-0472">Membrane</keyword>
<feature type="transmembrane region" description="Helical" evidence="1">
    <location>
        <begin position="6"/>
        <end position="26"/>
    </location>
</feature>
<proteinExistence type="predicted"/>
<organism evidence="2 3">
    <name type="scientific">Thalassospira xianhensis MCCC 1A02616</name>
    <dbReference type="NCBI Taxonomy" id="1177929"/>
    <lineage>
        <taxon>Bacteria</taxon>
        <taxon>Pseudomonadati</taxon>
        <taxon>Pseudomonadota</taxon>
        <taxon>Alphaproteobacteria</taxon>
        <taxon>Rhodospirillales</taxon>
        <taxon>Thalassospiraceae</taxon>
        <taxon>Thalassospira</taxon>
    </lineage>
</organism>
<feature type="transmembrane region" description="Helical" evidence="1">
    <location>
        <begin position="70"/>
        <end position="90"/>
    </location>
</feature>
<comment type="caution">
    <text evidence="2">The sequence shown here is derived from an EMBL/GenBank/DDBJ whole genome shotgun (WGS) entry which is preliminary data.</text>
</comment>
<evidence type="ECO:0000313" key="3">
    <source>
        <dbReference type="Proteomes" id="UP000252419"/>
    </source>
</evidence>
<keyword evidence="3" id="KW-1185">Reference proteome</keyword>
<keyword evidence="1" id="KW-0812">Transmembrane</keyword>
<dbReference type="Proteomes" id="UP000252419">
    <property type="component" value="Unassembled WGS sequence"/>
</dbReference>
<reference evidence="2 3" key="1">
    <citation type="submission" date="2014-07" db="EMBL/GenBank/DDBJ databases">
        <title>Draft genome sequence of Thalassospira xianhensis P-4 (MCCC 1A02616).</title>
        <authorList>
            <person name="Lai Q."/>
            <person name="Shao Z."/>
        </authorList>
    </citation>
    <scope>NUCLEOTIDE SEQUENCE [LARGE SCALE GENOMIC DNA]</scope>
    <source>
        <strain evidence="2 3">MCCC 1A02616</strain>
    </source>
</reference>
<evidence type="ECO:0000313" key="2">
    <source>
        <dbReference type="EMBL" id="RCK05047.1"/>
    </source>
</evidence>
<feature type="transmembrane region" description="Helical" evidence="1">
    <location>
        <begin position="110"/>
        <end position="129"/>
    </location>
</feature>
<protein>
    <submittedName>
        <fullName evidence="2">Uncharacterized protein</fullName>
    </submittedName>
</protein>
<dbReference type="EMBL" id="JPWA01000020">
    <property type="protein sequence ID" value="RCK05047.1"/>
    <property type="molecule type" value="Genomic_DNA"/>
</dbReference>
<accession>A0A367U9Q7</accession>